<dbReference type="InterPro" id="IPR000818">
    <property type="entry name" value="TEA/ATTS_dom"/>
</dbReference>
<accession>A0AAD7MBD3</accession>
<feature type="domain" description="TEA" evidence="2">
    <location>
        <begin position="1"/>
        <end position="50"/>
    </location>
</feature>
<name>A0AAD7MBD3_MYCRO</name>
<proteinExistence type="inferred from homology"/>
<sequence>LKKYRPTSYTRQLRRFPKRNRFISAHIFSVTGVRRTAKQVGSRLQQMRDT</sequence>
<comment type="similarity">
    <text evidence="1">Belongs to the TEC1 family.</text>
</comment>
<protein>
    <recommendedName>
        <fullName evidence="2">TEA domain-containing protein</fullName>
    </recommendedName>
</protein>
<comment type="caution">
    <text evidence="3">The sequence shown here is derived from an EMBL/GenBank/DDBJ whole genome shotgun (WGS) entry which is preliminary data.</text>
</comment>
<dbReference type="Gene3D" id="6.10.20.40">
    <property type="entry name" value="TEA/ATTS domain"/>
    <property type="match status" value="1"/>
</dbReference>
<feature type="non-terminal residue" evidence="3">
    <location>
        <position position="50"/>
    </location>
</feature>
<organism evidence="3 4">
    <name type="scientific">Mycena rosella</name>
    <name type="common">Pink bonnet</name>
    <name type="synonym">Agaricus rosellus</name>
    <dbReference type="NCBI Taxonomy" id="1033263"/>
    <lineage>
        <taxon>Eukaryota</taxon>
        <taxon>Fungi</taxon>
        <taxon>Dikarya</taxon>
        <taxon>Basidiomycota</taxon>
        <taxon>Agaricomycotina</taxon>
        <taxon>Agaricomycetes</taxon>
        <taxon>Agaricomycetidae</taxon>
        <taxon>Agaricales</taxon>
        <taxon>Marasmiineae</taxon>
        <taxon>Mycenaceae</taxon>
        <taxon>Mycena</taxon>
    </lineage>
</organism>
<keyword evidence="4" id="KW-1185">Reference proteome</keyword>
<dbReference type="EMBL" id="JARKIE010000003">
    <property type="protein sequence ID" value="KAJ7709022.1"/>
    <property type="molecule type" value="Genomic_DNA"/>
</dbReference>
<reference evidence="3" key="1">
    <citation type="submission" date="2023-03" db="EMBL/GenBank/DDBJ databases">
        <title>Massive genome expansion in bonnet fungi (Mycena s.s.) driven by repeated elements and novel gene families across ecological guilds.</title>
        <authorList>
            <consortium name="Lawrence Berkeley National Laboratory"/>
            <person name="Harder C.B."/>
            <person name="Miyauchi S."/>
            <person name="Viragh M."/>
            <person name="Kuo A."/>
            <person name="Thoen E."/>
            <person name="Andreopoulos B."/>
            <person name="Lu D."/>
            <person name="Skrede I."/>
            <person name="Drula E."/>
            <person name="Henrissat B."/>
            <person name="Morin E."/>
            <person name="Kohler A."/>
            <person name="Barry K."/>
            <person name="LaButti K."/>
            <person name="Morin E."/>
            <person name="Salamov A."/>
            <person name="Lipzen A."/>
            <person name="Mereny Z."/>
            <person name="Hegedus B."/>
            <person name="Baldrian P."/>
            <person name="Stursova M."/>
            <person name="Weitz H."/>
            <person name="Taylor A."/>
            <person name="Grigoriev I.V."/>
            <person name="Nagy L.G."/>
            <person name="Martin F."/>
            <person name="Kauserud H."/>
        </authorList>
    </citation>
    <scope>NUCLEOTIDE SEQUENCE</scope>
    <source>
        <strain evidence="3">CBHHK067</strain>
    </source>
</reference>
<evidence type="ECO:0000259" key="2">
    <source>
        <dbReference type="Pfam" id="PF01285"/>
    </source>
</evidence>
<feature type="non-terminal residue" evidence="3">
    <location>
        <position position="1"/>
    </location>
</feature>
<dbReference type="Pfam" id="PF01285">
    <property type="entry name" value="TEA"/>
    <property type="match status" value="1"/>
</dbReference>
<gene>
    <name evidence="3" type="ORF">B0H17DRAFT_896083</name>
</gene>
<dbReference type="InterPro" id="IPR038096">
    <property type="entry name" value="TEA/ATTS_sf"/>
</dbReference>
<dbReference type="AlphaFoldDB" id="A0AAD7MBD3"/>
<evidence type="ECO:0000313" key="4">
    <source>
        <dbReference type="Proteomes" id="UP001221757"/>
    </source>
</evidence>
<dbReference type="GO" id="GO:0003700">
    <property type="term" value="F:DNA-binding transcription factor activity"/>
    <property type="evidence" value="ECO:0007669"/>
    <property type="project" value="InterPro"/>
</dbReference>
<dbReference type="Proteomes" id="UP001221757">
    <property type="component" value="Unassembled WGS sequence"/>
</dbReference>
<evidence type="ECO:0000256" key="1">
    <source>
        <dbReference type="ARBA" id="ARBA00008421"/>
    </source>
</evidence>
<evidence type="ECO:0000313" key="3">
    <source>
        <dbReference type="EMBL" id="KAJ7709022.1"/>
    </source>
</evidence>